<dbReference type="Proteomes" id="UP000727907">
    <property type="component" value="Unassembled WGS sequence"/>
</dbReference>
<keyword evidence="3" id="KW-0328">Glycosyltransferase</keyword>
<gene>
    <name evidence="3" type="ORF">KQ910_16825</name>
</gene>
<accession>A0ABS6ILG7</accession>
<dbReference type="PANTHER" id="PTHR45947">
    <property type="entry name" value="SULFOQUINOVOSYL TRANSFERASE SQD2"/>
    <property type="match status" value="1"/>
</dbReference>
<dbReference type="Pfam" id="PF13579">
    <property type="entry name" value="Glyco_trans_4_4"/>
    <property type="match status" value="1"/>
</dbReference>
<dbReference type="EC" id="2.4.-.-" evidence="3"/>
<evidence type="ECO:0000259" key="1">
    <source>
        <dbReference type="Pfam" id="PF00534"/>
    </source>
</evidence>
<dbReference type="InterPro" id="IPR001296">
    <property type="entry name" value="Glyco_trans_1"/>
</dbReference>
<feature type="domain" description="Glycosyl transferase family 1" evidence="1">
    <location>
        <begin position="208"/>
        <end position="362"/>
    </location>
</feature>
<evidence type="ECO:0000313" key="3">
    <source>
        <dbReference type="EMBL" id="MBU8875441.1"/>
    </source>
</evidence>
<evidence type="ECO:0000313" key="4">
    <source>
        <dbReference type="Proteomes" id="UP000727907"/>
    </source>
</evidence>
<dbReference type="PANTHER" id="PTHR45947:SF3">
    <property type="entry name" value="SULFOQUINOVOSYL TRANSFERASE SQD2"/>
    <property type="match status" value="1"/>
</dbReference>
<reference evidence="3 4" key="1">
    <citation type="submission" date="2021-06" db="EMBL/GenBank/DDBJ databases">
        <authorList>
            <person name="Lee D.H."/>
        </authorList>
    </citation>
    <scope>NUCLEOTIDE SEQUENCE [LARGE SCALE GENOMIC DNA]</scope>
    <source>
        <strain evidence="3 4">MMS21-HV4-11</strain>
    </source>
</reference>
<dbReference type="EMBL" id="JAHOPB010000001">
    <property type="protein sequence ID" value="MBU8875441.1"/>
    <property type="molecule type" value="Genomic_DNA"/>
</dbReference>
<dbReference type="Pfam" id="PF00534">
    <property type="entry name" value="Glycos_transf_1"/>
    <property type="match status" value="1"/>
</dbReference>
<dbReference type="GO" id="GO:0016757">
    <property type="term" value="F:glycosyltransferase activity"/>
    <property type="evidence" value="ECO:0007669"/>
    <property type="project" value="UniProtKB-KW"/>
</dbReference>
<evidence type="ECO:0000259" key="2">
    <source>
        <dbReference type="Pfam" id="PF13579"/>
    </source>
</evidence>
<name>A0ABS6ILG7_9HYPH</name>
<comment type="caution">
    <text evidence="3">The sequence shown here is derived from an EMBL/GenBank/DDBJ whole genome shotgun (WGS) entry which is preliminary data.</text>
</comment>
<proteinExistence type="predicted"/>
<keyword evidence="4" id="KW-1185">Reference proteome</keyword>
<sequence length="394" mass="42048">MRLLHVVPTYLPATRYGGPIRSVHALCRELAAAGHDVQVFTTSVDGPGNSDVPHGVPVDVEGVKVTYFPSRVLRRLYWSPPMGRALSQVTAGYDAVHLHSVFLWPILAGARAARGAGVPYVISPRGMLVPELIRRKSRWVKEAWIRLIDRPNLEHSAAVHATSAIEAQHIASFGWRLPPIAMIPHGVDDPPPPSSRPLSPDIVAALAGGPMVLSFGRLSWEKGLDRVIAALVEAPAVRAVMAGDDADGHAAYLASEAARHGVADRVTIIARHVSGADKEALFAGARLFAMTSLSENFGIAAFEAMRRAVPVLATPDVGMSEIVRATQAGMVVEATPAAIAAGLRTMFGDADLCHRQGAAGQRHVIDHYGWPAVAHRMVELYRSIADAARRGAAA</sequence>
<keyword evidence="3" id="KW-0808">Transferase</keyword>
<feature type="domain" description="Glycosyltransferase subfamily 4-like N-terminal" evidence="2">
    <location>
        <begin position="17"/>
        <end position="186"/>
    </location>
</feature>
<dbReference type="InterPro" id="IPR050194">
    <property type="entry name" value="Glycosyltransferase_grp1"/>
</dbReference>
<dbReference type="RefSeq" id="WP_216962674.1">
    <property type="nucleotide sequence ID" value="NZ_JAHOPB010000001.1"/>
</dbReference>
<dbReference type="InterPro" id="IPR028098">
    <property type="entry name" value="Glyco_trans_4-like_N"/>
</dbReference>
<protein>
    <submittedName>
        <fullName evidence="3">Glycosyltransferase</fullName>
        <ecNumber evidence="3">2.4.-.-</ecNumber>
    </submittedName>
</protein>
<organism evidence="3 4">
    <name type="scientific">Reyranella humidisoli</name>
    <dbReference type="NCBI Taxonomy" id="2849149"/>
    <lineage>
        <taxon>Bacteria</taxon>
        <taxon>Pseudomonadati</taxon>
        <taxon>Pseudomonadota</taxon>
        <taxon>Alphaproteobacteria</taxon>
        <taxon>Hyphomicrobiales</taxon>
        <taxon>Reyranellaceae</taxon>
        <taxon>Reyranella</taxon>
    </lineage>
</organism>